<dbReference type="Proteomes" id="UP001175211">
    <property type="component" value="Unassembled WGS sequence"/>
</dbReference>
<dbReference type="RefSeq" id="XP_060329472.1">
    <property type="nucleotide sequence ID" value="XM_060482524.1"/>
</dbReference>
<dbReference type="GO" id="GO:0006287">
    <property type="term" value="P:base-excision repair, gap-filling"/>
    <property type="evidence" value="ECO:0007669"/>
    <property type="project" value="TreeGrafter"/>
</dbReference>
<dbReference type="GO" id="GO:0043625">
    <property type="term" value="C:delta DNA polymerase complex"/>
    <property type="evidence" value="ECO:0007669"/>
    <property type="project" value="TreeGrafter"/>
</dbReference>
<evidence type="ECO:0000313" key="4">
    <source>
        <dbReference type="Proteomes" id="UP001175211"/>
    </source>
</evidence>
<feature type="domain" description="DNA-directed DNA polymerase family B exonuclease" evidence="2">
    <location>
        <begin position="11"/>
        <end position="220"/>
    </location>
</feature>
<comment type="caution">
    <text evidence="3">The sequence shown here is derived from an EMBL/GenBank/DDBJ whole genome shotgun (WGS) entry which is preliminary data.</text>
</comment>
<reference evidence="3" key="1">
    <citation type="submission" date="2023-06" db="EMBL/GenBank/DDBJ databases">
        <authorList>
            <consortium name="Lawrence Berkeley National Laboratory"/>
            <person name="Ahrendt S."/>
            <person name="Sahu N."/>
            <person name="Indic B."/>
            <person name="Wong-Bajracharya J."/>
            <person name="Merenyi Z."/>
            <person name="Ke H.-M."/>
            <person name="Monk M."/>
            <person name="Kocsube S."/>
            <person name="Drula E."/>
            <person name="Lipzen A."/>
            <person name="Balint B."/>
            <person name="Henrissat B."/>
            <person name="Andreopoulos B."/>
            <person name="Martin F.M."/>
            <person name="Harder C.B."/>
            <person name="Rigling D."/>
            <person name="Ford K.L."/>
            <person name="Foster G.D."/>
            <person name="Pangilinan J."/>
            <person name="Papanicolaou A."/>
            <person name="Barry K."/>
            <person name="LaButti K."/>
            <person name="Viragh M."/>
            <person name="Koriabine M."/>
            <person name="Yan M."/>
            <person name="Riley R."/>
            <person name="Champramary S."/>
            <person name="Plett K.L."/>
            <person name="Tsai I.J."/>
            <person name="Slot J."/>
            <person name="Sipos G."/>
            <person name="Plett J."/>
            <person name="Nagy L.G."/>
            <person name="Grigoriev I.V."/>
        </authorList>
    </citation>
    <scope>NUCLEOTIDE SEQUENCE</scope>
    <source>
        <strain evidence="3">CCBAS 213</strain>
    </source>
</reference>
<evidence type="ECO:0000259" key="2">
    <source>
        <dbReference type="Pfam" id="PF03104"/>
    </source>
</evidence>
<evidence type="ECO:0000313" key="3">
    <source>
        <dbReference type="EMBL" id="KAK0457157.1"/>
    </source>
</evidence>
<dbReference type="PANTHER" id="PTHR10322:SF23">
    <property type="entry name" value="DNA POLYMERASE DELTA CATALYTIC SUBUNIT"/>
    <property type="match status" value="1"/>
</dbReference>
<dbReference type="GO" id="GO:0045004">
    <property type="term" value="P:DNA replication proofreading"/>
    <property type="evidence" value="ECO:0007669"/>
    <property type="project" value="TreeGrafter"/>
</dbReference>
<organism evidence="3 4">
    <name type="scientific">Armillaria tabescens</name>
    <name type="common">Ringless honey mushroom</name>
    <name type="synonym">Agaricus tabescens</name>
    <dbReference type="NCBI Taxonomy" id="1929756"/>
    <lineage>
        <taxon>Eukaryota</taxon>
        <taxon>Fungi</taxon>
        <taxon>Dikarya</taxon>
        <taxon>Basidiomycota</taxon>
        <taxon>Agaricomycotina</taxon>
        <taxon>Agaricomycetes</taxon>
        <taxon>Agaricomycetidae</taxon>
        <taxon>Agaricales</taxon>
        <taxon>Marasmiineae</taxon>
        <taxon>Physalacriaceae</taxon>
        <taxon>Desarmillaria</taxon>
    </lineage>
</organism>
<sequence>MSCQDLGGWVKFPAKKYEVMPDAERQCRTQIEIEISHDEVVTYEDRGNSPLRVLSFDIECMYDTENKSVPSIHPIIQISNMVVRMGESEPFLRAIFTLNSCDLIEDVYVCSYSSESKLLEAWQDFIHDVDPDVLTGFNILNFDLWFIIERAQKLATLNVELSRSKGSLAKHVNYNFYSDRYGSREGRNVQIPGRVVLDLFRHLPRNHSTFKLQNYGLKDVAKCLLGDGPDSQKMDLSYQSITELQEGPEANGATRRKMAVYCLQDARLPLKLLHKYGIVEGYLQKGKEKQVPFANLLGPSHALQELGVPNARASQAVISDF</sequence>
<dbReference type="GO" id="GO:0003887">
    <property type="term" value="F:DNA-directed DNA polymerase activity"/>
    <property type="evidence" value="ECO:0007669"/>
    <property type="project" value="TreeGrafter"/>
</dbReference>
<dbReference type="AlphaFoldDB" id="A0AA39N416"/>
<dbReference type="GeneID" id="85366072"/>
<protein>
    <recommendedName>
        <fullName evidence="1">DNA polymerase delta catalytic subunit</fullName>
    </recommendedName>
</protein>
<keyword evidence="4" id="KW-1185">Reference proteome</keyword>
<dbReference type="InterPro" id="IPR050240">
    <property type="entry name" value="DNA_pol_type-B"/>
</dbReference>
<dbReference type="GO" id="GO:0003676">
    <property type="term" value="F:nucleic acid binding"/>
    <property type="evidence" value="ECO:0007669"/>
    <property type="project" value="InterPro"/>
</dbReference>
<dbReference type="Gene3D" id="3.30.420.10">
    <property type="entry name" value="Ribonuclease H-like superfamily/Ribonuclease H"/>
    <property type="match status" value="1"/>
</dbReference>
<dbReference type="InterPro" id="IPR036397">
    <property type="entry name" value="RNaseH_sf"/>
</dbReference>
<dbReference type="Pfam" id="PF03104">
    <property type="entry name" value="DNA_pol_B_exo1"/>
    <property type="match status" value="1"/>
</dbReference>
<proteinExistence type="predicted"/>
<dbReference type="GO" id="GO:0006297">
    <property type="term" value="P:nucleotide-excision repair, DNA gap filling"/>
    <property type="evidence" value="ECO:0007669"/>
    <property type="project" value="TreeGrafter"/>
</dbReference>
<dbReference type="InterPro" id="IPR006133">
    <property type="entry name" value="DNA-dir_DNA_pol_B_exonuc"/>
</dbReference>
<dbReference type="GO" id="GO:0008296">
    <property type="term" value="F:3'-5'-DNA exonuclease activity"/>
    <property type="evidence" value="ECO:0007669"/>
    <property type="project" value="TreeGrafter"/>
</dbReference>
<evidence type="ECO:0000256" key="1">
    <source>
        <dbReference type="ARBA" id="ARBA00024411"/>
    </source>
</evidence>
<dbReference type="SUPFAM" id="SSF53098">
    <property type="entry name" value="Ribonuclease H-like"/>
    <property type="match status" value="1"/>
</dbReference>
<dbReference type="InterPro" id="IPR012337">
    <property type="entry name" value="RNaseH-like_sf"/>
</dbReference>
<gene>
    <name evidence="3" type="ORF">EV420DRAFT_542868</name>
</gene>
<dbReference type="PANTHER" id="PTHR10322">
    <property type="entry name" value="DNA POLYMERASE CATALYTIC SUBUNIT"/>
    <property type="match status" value="1"/>
</dbReference>
<accession>A0AA39N416</accession>
<dbReference type="EMBL" id="JAUEPS010000023">
    <property type="protein sequence ID" value="KAK0457157.1"/>
    <property type="molecule type" value="Genomic_DNA"/>
</dbReference>
<name>A0AA39N416_ARMTA</name>